<evidence type="ECO:0000259" key="6">
    <source>
        <dbReference type="Pfam" id="PF07992"/>
    </source>
</evidence>
<dbReference type="InterPro" id="IPR023753">
    <property type="entry name" value="FAD/NAD-binding_dom"/>
</dbReference>
<comment type="caution">
    <text evidence="7">The sequence shown here is derived from an EMBL/GenBank/DDBJ whole genome shotgun (WGS) entry which is preliminary data.</text>
</comment>
<gene>
    <name evidence="7" type="ORF">GOARA_051_00180</name>
</gene>
<name>G7H2J9_9ACTN</name>
<organism evidence="7 8">
    <name type="scientific">Gordonia araii NBRC 100433</name>
    <dbReference type="NCBI Taxonomy" id="1073574"/>
    <lineage>
        <taxon>Bacteria</taxon>
        <taxon>Bacillati</taxon>
        <taxon>Actinomycetota</taxon>
        <taxon>Actinomycetes</taxon>
        <taxon>Mycobacteriales</taxon>
        <taxon>Gordoniaceae</taxon>
        <taxon>Gordonia</taxon>
    </lineage>
</organism>
<dbReference type="SUPFAM" id="SSF51905">
    <property type="entry name" value="FAD/NAD(P)-binding domain"/>
    <property type="match status" value="1"/>
</dbReference>
<keyword evidence="3" id="KW-0285">Flavoprotein</keyword>
<evidence type="ECO:0000256" key="3">
    <source>
        <dbReference type="ARBA" id="ARBA00022630"/>
    </source>
</evidence>
<evidence type="ECO:0000256" key="5">
    <source>
        <dbReference type="ARBA" id="ARBA00023002"/>
    </source>
</evidence>
<dbReference type="PRINTS" id="PR00469">
    <property type="entry name" value="PNDRDTASEII"/>
</dbReference>
<dbReference type="Gene3D" id="3.50.50.100">
    <property type="match status" value="1"/>
</dbReference>
<proteinExistence type="inferred from homology"/>
<evidence type="ECO:0000313" key="7">
    <source>
        <dbReference type="EMBL" id="GAB10074.1"/>
    </source>
</evidence>
<feature type="domain" description="FAD/NAD(P)-binding" evidence="6">
    <location>
        <begin position="11"/>
        <end position="280"/>
    </location>
</feature>
<dbReference type="InterPro" id="IPR051169">
    <property type="entry name" value="NADH-Q_oxidoreductase"/>
</dbReference>
<evidence type="ECO:0000313" key="8">
    <source>
        <dbReference type="Proteomes" id="UP000035088"/>
    </source>
</evidence>
<reference evidence="7 8" key="1">
    <citation type="submission" date="2011-11" db="EMBL/GenBank/DDBJ databases">
        <title>Whole genome shotgun sequence of Gordonia araii NBRC 100433.</title>
        <authorList>
            <person name="Yoshida Y."/>
            <person name="Hosoyama A."/>
            <person name="Tsuchikane K."/>
            <person name="Katsumata H."/>
            <person name="Yamazaki S."/>
            <person name="Fujita N."/>
        </authorList>
    </citation>
    <scope>NUCLEOTIDE SEQUENCE [LARGE SCALE GENOMIC DNA]</scope>
    <source>
        <strain evidence="7 8">NBRC 100433</strain>
    </source>
</reference>
<protein>
    <submittedName>
        <fullName evidence="7">Putative oxidoreductase</fullName>
    </submittedName>
</protein>
<comment type="similarity">
    <text evidence="2">Belongs to the NADH dehydrogenase family.</text>
</comment>
<dbReference type="InterPro" id="IPR036188">
    <property type="entry name" value="FAD/NAD-bd_sf"/>
</dbReference>
<evidence type="ECO:0000256" key="1">
    <source>
        <dbReference type="ARBA" id="ARBA00001974"/>
    </source>
</evidence>
<dbReference type="STRING" id="1073574.GOARA_051_00180"/>
<dbReference type="Pfam" id="PF07992">
    <property type="entry name" value="Pyr_redox_2"/>
    <property type="match status" value="1"/>
</dbReference>
<dbReference type="RefSeq" id="WP_007322149.1">
    <property type="nucleotide sequence ID" value="NZ_BAEE01000051.1"/>
</dbReference>
<evidence type="ECO:0000256" key="4">
    <source>
        <dbReference type="ARBA" id="ARBA00022827"/>
    </source>
</evidence>
<dbReference type="GO" id="GO:0019646">
    <property type="term" value="P:aerobic electron transport chain"/>
    <property type="evidence" value="ECO:0007669"/>
    <property type="project" value="TreeGrafter"/>
</dbReference>
<accession>G7H2J9</accession>
<dbReference type="EMBL" id="BAEE01000051">
    <property type="protein sequence ID" value="GAB10074.1"/>
    <property type="molecule type" value="Genomic_DNA"/>
</dbReference>
<dbReference type="PANTHER" id="PTHR42913:SF3">
    <property type="entry name" value="64 KDA MITOCHONDRIAL NADH DEHYDROGENASE (EUROFUNG)"/>
    <property type="match status" value="1"/>
</dbReference>
<keyword evidence="5" id="KW-0560">Oxidoreductase</keyword>
<keyword evidence="8" id="KW-1185">Reference proteome</keyword>
<dbReference type="Proteomes" id="UP000035088">
    <property type="component" value="Unassembled WGS sequence"/>
</dbReference>
<keyword evidence="4" id="KW-0274">FAD</keyword>
<dbReference type="GO" id="GO:0003955">
    <property type="term" value="F:NAD(P)H dehydrogenase (quinone) activity"/>
    <property type="evidence" value="ECO:0007669"/>
    <property type="project" value="TreeGrafter"/>
</dbReference>
<dbReference type="OrthoDB" id="9784880at2"/>
<dbReference type="PANTHER" id="PTHR42913">
    <property type="entry name" value="APOPTOSIS-INDUCING FACTOR 1"/>
    <property type="match status" value="1"/>
</dbReference>
<evidence type="ECO:0000256" key="2">
    <source>
        <dbReference type="ARBA" id="ARBA00005272"/>
    </source>
</evidence>
<sequence>MNGQSSEPQRRVVVLGGGYAGTMAANRLAGRLDVVLVNPRDRFIERVRLHQWAAGSGAAAHDYSTILKPSVRLAVDTADRIDAQSRTVHLASGGTLSYDYLVYALGSGAGSTGIPGAAEHGFRVDDWESADRLRARLAAAPGQAVTVVGGGLTGVETAAELAERGHRVTVVSDGEIAPSISVKGRESTRATLGGLGVDIRENSPVDAVEPTVVRIVDGGEIRSDITVVTVGFAYPDLARRSGLACDESGRLRTDAALVSSDDPRIVGAGDAAAVGGMDLRNSCQAALPLGAQAAATVEALASGAQPKDVDMGFVGQCLSLGRRAATIQLSHRDDSPTRTIITGRLAAITKEAVCRATVWGLRNPRLYRWTKGGAPEAVVAETVG</sequence>
<dbReference type="PRINTS" id="PR00368">
    <property type="entry name" value="FADPNR"/>
</dbReference>
<comment type="cofactor">
    <cofactor evidence="1">
        <name>FAD</name>
        <dbReference type="ChEBI" id="CHEBI:57692"/>
    </cofactor>
</comment>
<dbReference type="AlphaFoldDB" id="G7H2J9"/>